<protein>
    <submittedName>
        <fullName evidence="3">Uncharacterized protein</fullName>
    </submittedName>
</protein>
<keyword evidence="2" id="KW-0732">Signal</keyword>
<feature type="chain" id="PRO_5040379202" evidence="2">
    <location>
        <begin position="20"/>
        <end position="481"/>
    </location>
</feature>
<reference evidence="3" key="2">
    <citation type="submission" date="2022-10" db="EMBL/GenBank/DDBJ databases">
        <authorList>
            <consortium name="ENA_rothamsted_submissions"/>
            <consortium name="culmorum"/>
            <person name="King R."/>
        </authorList>
    </citation>
    <scope>NUCLEOTIDE SEQUENCE</scope>
</reference>
<evidence type="ECO:0000256" key="2">
    <source>
        <dbReference type="SAM" id="SignalP"/>
    </source>
</evidence>
<organism evidence="3 4">
    <name type="scientific">Chironomus riparius</name>
    <dbReference type="NCBI Taxonomy" id="315576"/>
    <lineage>
        <taxon>Eukaryota</taxon>
        <taxon>Metazoa</taxon>
        <taxon>Ecdysozoa</taxon>
        <taxon>Arthropoda</taxon>
        <taxon>Hexapoda</taxon>
        <taxon>Insecta</taxon>
        <taxon>Pterygota</taxon>
        <taxon>Neoptera</taxon>
        <taxon>Endopterygota</taxon>
        <taxon>Diptera</taxon>
        <taxon>Nematocera</taxon>
        <taxon>Chironomoidea</taxon>
        <taxon>Chironomidae</taxon>
        <taxon>Chironominae</taxon>
        <taxon>Chironomus</taxon>
    </lineage>
</organism>
<accession>A0A9N9S128</accession>
<dbReference type="Proteomes" id="UP001153620">
    <property type="component" value="Chromosome 3"/>
</dbReference>
<gene>
    <name evidence="3" type="ORF">CHIRRI_LOCUS10496</name>
</gene>
<sequence length="481" mass="55231">MKILTSLLLICLLADSIISIPFASDEYFEEVIGSSEEIRVTSTLATTSTTTEISTTTSTTVAPLPLISPEVEELIESVSTRFNELKSKFLEHQKNIYEKVEMDLDNHKALRDSSIKIFKDAYDHEITDLDNNLKTIETKKSTVQKFIEKFLDNSWEKEKDEKRVEKLKERNKLLLSMKTGNCDDCDGFLDDDQIDLLLEKNDKQIAELKEKIKKQENESEIRRTRLNADETRQLNAKYLDLIHIFQKEVEERKKKDKLELISTVINDKWKNYAEKIGDLHAKVTGKLDTLTKNTLKLSKLTSNESFYTSDDDWEEFEISSNAFKWIAFSKSNNIPTDAVSAGEDTDGSNLYIIRSKKDDSYLYGKLASSSSRKDAYVTNNDVEITPSSFELLTFKNYTWCDTKTYKIRENTPSVCTTTHYYEPSWSFARKEIKLPGTLLKDGKCRIGFGWKVHTYSENVKVLGLGSCKIADASTGDLKFWF</sequence>
<keyword evidence="1" id="KW-0175">Coiled coil</keyword>
<dbReference type="EMBL" id="OU895879">
    <property type="protein sequence ID" value="CAG9807650.1"/>
    <property type="molecule type" value="Genomic_DNA"/>
</dbReference>
<keyword evidence="4" id="KW-1185">Reference proteome</keyword>
<dbReference type="InterPro" id="IPR006616">
    <property type="entry name" value="DM9_repeat"/>
</dbReference>
<feature type="signal peptide" evidence="2">
    <location>
        <begin position="1"/>
        <end position="19"/>
    </location>
</feature>
<reference evidence="3" key="1">
    <citation type="submission" date="2022-01" db="EMBL/GenBank/DDBJ databases">
        <authorList>
            <person name="King R."/>
        </authorList>
    </citation>
    <scope>NUCLEOTIDE SEQUENCE</scope>
</reference>
<proteinExistence type="predicted"/>
<dbReference type="OrthoDB" id="2142040at2759"/>
<feature type="coiled-coil region" evidence="1">
    <location>
        <begin position="119"/>
        <end position="225"/>
    </location>
</feature>
<evidence type="ECO:0000313" key="4">
    <source>
        <dbReference type="Proteomes" id="UP001153620"/>
    </source>
</evidence>
<evidence type="ECO:0000313" key="3">
    <source>
        <dbReference type="EMBL" id="CAG9807650.1"/>
    </source>
</evidence>
<name>A0A9N9S128_9DIPT</name>
<evidence type="ECO:0000256" key="1">
    <source>
        <dbReference type="SAM" id="Coils"/>
    </source>
</evidence>
<dbReference type="AlphaFoldDB" id="A0A9N9S128"/>
<dbReference type="Pfam" id="PF11901">
    <property type="entry name" value="DM9"/>
    <property type="match status" value="1"/>
</dbReference>
<dbReference type="SMART" id="SM00696">
    <property type="entry name" value="DM9"/>
    <property type="match status" value="1"/>
</dbReference>